<comment type="caution">
    <text evidence="1">The sequence shown here is derived from an EMBL/GenBank/DDBJ whole genome shotgun (WGS) entry which is preliminary data.</text>
</comment>
<gene>
    <name evidence="1" type="ORF">WU87_01795</name>
</gene>
<dbReference type="EMBL" id="LAYQ01000001">
    <property type="protein sequence ID" value="KKO81441.1"/>
    <property type="molecule type" value="Genomic_DNA"/>
</dbReference>
<evidence type="ECO:0000313" key="2">
    <source>
        <dbReference type="Proteomes" id="UP000034245"/>
    </source>
</evidence>
<dbReference type="Proteomes" id="UP000034245">
    <property type="component" value="Unassembled WGS sequence"/>
</dbReference>
<evidence type="ECO:0000313" key="1">
    <source>
        <dbReference type="EMBL" id="KKO81441.1"/>
    </source>
</evidence>
<keyword evidence="1" id="KW-0808">Transferase</keyword>
<sequence length="414" mass="43842">MTTLPEFFTTQHRLREKAVLDQGAGSSLFLVEDPSQDELLVEIYGPEHRGVLRQSGIVGQLQHSAIAPVVGTGTMNNGQEFFVRRSLPGEQLSKYTSSGIGAHHLSQEEALAVFAPLADATDFLIQQGRAGFALRALNPRRIILTDNRANAFFATVGPATATDAPTASAKEVIDRLAQLVSAAYPGFRAAAAYPSAAAVIDAVRSTNTDSPGAASWQSAPQPTAAPQADWAGPQQPQQPQQPQPGYAADPAEESSTTRTSKSKGKVFAGLGVGLLLLLLVGGLLWFFLGRSAWSDSEQALADAHPGLISSRPGDEGFNGATCESRDPEDGQEAKITCVGNGVSYSVARYGDVTQREAAGPTQGAQELSNGRCTVYSYDISDSEPVFYMSAEDSTDAVLVWGEDAEDIRLNLPLC</sequence>
<reference evidence="1" key="1">
    <citation type="submission" date="2015-04" db="EMBL/GenBank/DDBJ databases">
        <title>Draft Genome Sequences of Three Species of Emerging Human-Pathogenic Corynebacteria.</title>
        <authorList>
            <person name="Pacheco L.G."/>
            <person name="Mattos-Guaraldi A.L."/>
            <person name="Santos C.S."/>
            <person name="Veras A.O."/>
            <person name="Guimaraes L.C."/>
            <person name="Abreu V."/>
            <person name="Pereira F.L."/>
            <person name="Soares S.C."/>
            <person name="Dorella F.A."/>
            <person name="Carvalho A.F."/>
            <person name="Leal C.G."/>
            <person name="Figueiredo H.C."/>
            <person name="Ramos J.N."/>
            <person name="Vieira V."/>
            <person name="Farfour E."/>
            <person name="Guiso N."/>
            <person name="Hirata R.Jr."/>
            <person name="Ramos R.T."/>
            <person name="Azevedo V."/>
            <person name="Silva A."/>
        </authorList>
    </citation>
    <scope>NUCLEOTIDE SEQUENCE</scope>
    <source>
        <strain evidence="1">1941</strain>
    </source>
</reference>
<keyword evidence="1" id="KW-0723">Serine/threonine-protein kinase</keyword>
<protein>
    <submittedName>
        <fullName evidence="1">Serine/threonine protein kinase</fullName>
    </submittedName>
</protein>
<name>A0ACC4UDQ4_9CORY</name>
<keyword evidence="2" id="KW-1185">Reference proteome</keyword>
<organism evidence="1 2">
    <name type="scientific">Corynebacterium minutissimum</name>
    <dbReference type="NCBI Taxonomy" id="38301"/>
    <lineage>
        <taxon>Bacteria</taxon>
        <taxon>Bacillati</taxon>
        <taxon>Actinomycetota</taxon>
        <taxon>Actinomycetes</taxon>
        <taxon>Mycobacteriales</taxon>
        <taxon>Corynebacteriaceae</taxon>
        <taxon>Corynebacterium</taxon>
    </lineage>
</organism>
<proteinExistence type="predicted"/>
<accession>A0ACC4UDQ4</accession>
<keyword evidence="1" id="KW-0418">Kinase</keyword>